<dbReference type="RefSeq" id="WP_048310004.1">
    <property type="nucleotide sequence ID" value="NZ_CP119526.1"/>
</dbReference>
<comment type="caution">
    <text evidence="2">The sequence shown here is derived from an EMBL/GenBank/DDBJ whole genome shotgun (WGS) entry which is preliminary data.</text>
</comment>
<gene>
    <name evidence="2" type="ORF">AB986_06255</name>
</gene>
<name>A0A0J6CRC7_9BACL</name>
<accession>A0A0J6CRC7</accession>
<keyword evidence="1" id="KW-0175">Coiled coil</keyword>
<feature type="coiled-coil region" evidence="1">
    <location>
        <begin position="22"/>
        <end position="132"/>
    </location>
</feature>
<protein>
    <submittedName>
        <fullName evidence="2">Uncharacterized protein</fullName>
    </submittedName>
</protein>
<evidence type="ECO:0000256" key="1">
    <source>
        <dbReference type="SAM" id="Coils"/>
    </source>
</evidence>
<proteinExistence type="predicted"/>
<evidence type="ECO:0000313" key="2">
    <source>
        <dbReference type="EMBL" id="KMM38861.1"/>
    </source>
</evidence>
<sequence>MQGEKLSYSRLISRTKFFQEKSLELEKELIFAKDQLQTFEAELSSKKETDEQLDQLKKELEELQQDLETKTKENVEKIIEIEKNSVANNTKKIYEVKIKSYEALLADMQIEINEKDKMLDHLKGKVKSLEKRAKYMTAPEIELDVIKNEEVEENYAIGYFNTSLILSDNKLLIIRGDLTIENRGNTNLHTPIVCFRFNPFEKATLKGKIFSIEEAETRGANSNEQIQWVYTDHDWYDKSKEKGEIWVAPLQPITLKPGEQIGINNFQIPIKSEFKEAVSIEGFVYFQSDNYRIRVANQIAISY</sequence>
<dbReference type="OrthoDB" id="2679997at2"/>
<organism evidence="2 3">
    <name type="scientific">Guptibacillus hwajinpoensis</name>
    <dbReference type="NCBI Taxonomy" id="208199"/>
    <lineage>
        <taxon>Bacteria</taxon>
        <taxon>Bacillati</taxon>
        <taxon>Bacillota</taxon>
        <taxon>Bacilli</taxon>
        <taxon>Bacillales</taxon>
        <taxon>Guptibacillaceae</taxon>
        <taxon>Guptibacillus</taxon>
    </lineage>
</organism>
<dbReference type="AlphaFoldDB" id="A0A0J6CRC7"/>
<dbReference type="Proteomes" id="UP000035996">
    <property type="component" value="Unassembled WGS sequence"/>
</dbReference>
<dbReference type="EMBL" id="LELK01000001">
    <property type="protein sequence ID" value="KMM38861.1"/>
    <property type="molecule type" value="Genomic_DNA"/>
</dbReference>
<evidence type="ECO:0000313" key="3">
    <source>
        <dbReference type="Proteomes" id="UP000035996"/>
    </source>
</evidence>
<keyword evidence="3" id="KW-1185">Reference proteome</keyword>
<reference evidence="2" key="1">
    <citation type="submission" date="2015-06" db="EMBL/GenBank/DDBJ databases">
        <authorList>
            <person name="Liu B."/>
            <person name="Wang J."/>
            <person name="Zhu Y."/>
            <person name="Liu G."/>
            <person name="Chen Q."/>
            <person name="Zheng C."/>
            <person name="Che J."/>
            <person name="Ge C."/>
            <person name="Shi H."/>
            <person name="Pan Z."/>
            <person name="Liu X."/>
        </authorList>
    </citation>
    <scope>NUCLEOTIDE SEQUENCE [LARGE SCALE GENOMIC DNA]</scope>
    <source>
        <strain evidence="2">DSM 16346</strain>
    </source>
</reference>